<dbReference type="RefSeq" id="WP_158158507.1">
    <property type="nucleotide sequence ID" value="NZ_CP056030.1"/>
</dbReference>
<evidence type="ECO:0000313" key="2">
    <source>
        <dbReference type="Proteomes" id="UP000509568"/>
    </source>
</evidence>
<accession>A0A7D5D5M3</accession>
<keyword evidence="2" id="KW-1185">Reference proteome</keyword>
<dbReference type="KEGG" id="pez:HWQ56_08500"/>
<dbReference type="EMBL" id="CP056030">
    <property type="protein sequence ID" value="QKZ03819.1"/>
    <property type="molecule type" value="Genomic_DNA"/>
</dbReference>
<sequence>MGTPSQVFEYQGTFKFTVANHTYYADRIFFAKEGAQWDIVGLFGRDTELRCVFLTFHGGGFGSYRIQDPAAGEDPTTARYIAGGNHSSASGGQLDVWLEDDGQGGGDFHFSGAGPNEVVGNFTLLGPPAEVLDQEVRALFER</sequence>
<protein>
    <submittedName>
        <fullName evidence="1">Uncharacterized protein</fullName>
    </submittedName>
</protein>
<proteinExistence type="predicted"/>
<dbReference type="AlphaFoldDB" id="A0A7D5D5M3"/>
<reference evidence="1 2" key="1">
    <citation type="submission" date="2020-06" db="EMBL/GenBank/DDBJ databases">
        <title>Pseudomonas eucalypticola sp. nov., an endophyte of Eucalyptus dunnii leaves with biocontrol ability of eucalyptus leaf blight.</title>
        <authorList>
            <person name="Liu Y."/>
            <person name="Song Z."/>
            <person name="Zeng H."/>
            <person name="Lu M."/>
            <person name="Wang X."/>
            <person name="Lian X."/>
            <person name="Zhang Q."/>
        </authorList>
    </citation>
    <scope>NUCLEOTIDE SEQUENCE [LARGE SCALE GENOMIC DNA]</scope>
    <source>
        <strain evidence="1 2">NP-1</strain>
    </source>
</reference>
<gene>
    <name evidence="1" type="ORF">HWQ56_08500</name>
</gene>
<evidence type="ECO:0000313" key="1">
    <source>
        <dbReference type="EMBL" id="QKZ03819.1"/>
    </source>
</evidence>
<organism evidence="1 2">
    <name type="scientific">Pseudomonas eucalypticola</name>
    <dbReference type="NCBI Taxonomy" id="2599595"/>
    <lineage>
        <taxon>Bacteria</taxon>
        <taxon>Pseudomonadati</taxon>
        <taxon>Pseudomonadota</taxon>
        <taxon>Gammaproteobacteria</taxon>
        <taxon>Pseudomonadales</taxon>
        <taxon>Pseudomonadaceae</taxon>
        <taxon>Pseudomonas</taxon>
    </lineage>
</organism>
<name>A0A7D5D5M3_9PSED</name>
<dbReference type="Proteomes" id="UP000509568">
    <property type="component" value="Chromosome"/>
</dbReference>